<sequence length="270" mass="30930">MYAQQDLLGAENANFEEMPKYALNNHLRMFFESNRTVKDEELKKIHYSLCEVWPIKVPEREMSYRYFKRQRLCDCNKNLQCEINGFAEKGKGSVVHKPQIADHHMKKLMDPAKVAFNVNTPCGLQNKVLFDIMYYPCRRGRENLREMKKTTFAVEVHSSGREYVRQIMDEADKNHGVDSTPDDTMVKQECIPGQISNTAALSQKYPNHCIRATSISALDIAAFEARQIIRVTGHKSETSIESYASRLTEGTKREMLDALSIAFLGAEVLP</sequence>
<dbReference type="PANTHER" id="PTHR21446:SF12">
    <property type="entry name" value="POTASSIUM CHANNEL TETRAMERIZATION DOMAIN CONTAINING 1"/>
    <property type="match status" value="1"/>
</dbReference>
<protein>
    <submittedName>
        <fullName evidence="1">Uncharacterized protein</fullName>
    </submittedName>
</protein>
<name>A0ABY7G310_MYAAR</name>
<proteinExistence type="predicted"/>
<accession>A0ABY7G310</accession>
<dbReference type="InterPro" id="IPR052787">
    <property type="entry name" value="MAVS"/>
</dbReference>
<dbReference type="PANTHER" id="PTHR21446">
    <property type="entry name" value="DUF3504 DOMAIN-CONTAINING PROTEIN"/>
    <property type="match status" value="1"/>
</dbReference>
<dbReference type="EMBL" id="CP111026">
    <property type="protein sequence ID" value="WAR28833.1"/>
    <property type="molecule type" value="Genomic_DNA"/>
</dbReference>
<reference evidence="1" key="1">
    <citation type="submission" date="2022-11" db="EMBL/GenBank/DDBJ databases">
        <title>Centuries of genome instability and evolution in soft-shell clam transmissible cancer (bioRxiv).</title>
        <authorList>
            <person name="Hart S.F.M."/>
            <person name="Yonemitsu M.A."/>
            <person name="Giersch R.M."/>
            <person name="Beal B.F."/>
            <person name="Arriagada G."/>
            <person name="Davis B.W."/>
            <person name="Ostrander E.A."/>
            <person name="Goff S.P."/>
            <person name="Metzger M.J."/>
        </authorList>
    </citation>
    <scope>NUCLEOTIDE SEQUENCE</scope>
    <source>
        <strain evidence="1">MELC-2E11</strain>
        <tissue evidence="1">Siphon/mantle</tissue>
    </source>
</reference>
<dbReference type="Proteomes" id="UP001164746">
    <property type="component" value="Chromosome 15"/>
</dbReference>
<evidence type="ECO:0000313" key="1">
    <source>
        <dbReference type="EMBL" id="WAR28833.1"/>
    </source>
</evidence>
<gene>
    <name evidence="1" type="ORF">MAR_014537</name>
</gene>
<organism evidence="1 2">
    <name type="scientific">Mya arenaria</name>
    <name type="common">Soft-shell clam</name>
    <dbReference type="NCBI Taxonomy" id="6604"/>
    <lineage>
        <taxon>Eukaryota</taxon>
        <taxon>Metazoa</taxon>
        <taxon>Spiralia</taxon>
        <taxon>Lophotrochozoa</taxon>
        <taxon>Mollusca</taxon>
        <taxon>Bivalvia</taxon>
        <taxon>Autobranchia</taxon>
        <taxon>Heteroconchia</taxon>
        <taxon>Euheterodonta</taxon>
        <taxon>Imparidentia</taxon>
        <taxon>Neoheterodontei</taxon>
        <taxon>Myida</taxon>
        <taxon>Myoidea</taxon>
        <taxon>Myidae</taxon>
        <taxon>Mya</taxon>
    </lineage>
</organism>
<evidence type="ECO:0000313" key="2">
    <source>
        <dbReference type="Proteomes" id="UP001164746"/>
    </source>
</evidence>
<keyword evidence="2" id="KW-1185">Reference proteome</keyword>